<keyword evidence="3" id="KW-1185">Reference proteome</keyword>
<dbReference type="EMBL" id="VIFX01000004">
    <property type="protein sequence ID" value="TQR87917.1"/>
    <property type="molecule type" value="Genomic_DNA"/>
</dbReference>
<dbReference type="RefSeq" id="WP_142550949.1">
    <property type="nucleotide sequence ID" value="NZ_VIFX01000004.1"/>
</dbReference>
<evidence type="ECO:0000313" key="2">
    <source>
        <dbReference type="EMBL" id="TQR87917.1"/>
    </source>
</evidence>
<dbReference type="Gene3D" id="3.40.50.150">
    <property type="entry name" value="Vaccinia Virus protein VP39"/>
    <property type="match status" value="1"/>
</dbReference>
<dbReference type="Pfam" id="PF08241">
    <property type="entry name" value="Methyltransf_11"/>
    <property type="match status" value="1"/>
</dbReference>
<dbReference type="SUPFAM" id="SSF53335">
    <property type="entry name" value="S-adenosyl-L-methionine-dependent methyltransferases"/>
    <property type="match status" value="1"/>
</dbReference>
<evidence type="ECO:0000313" key="3">
    <source>
        <dbReference type="Proteomes" id="UP000315759"/>
    </source>
</evidence>
<feature type="domain" description="Methyltransferase type 11" evidence="1">
    <location>
        <begin position="57"/>
        <end position="145"/>
    </location>
</feature>
<reference evidence="2 3" key="1">
    <citation type="submission" date="2018-10" db="EMBL/GenBank/DDBJ databases">
        <title>Draft genome of Mycobacterium hodleri strain B.</title>
        <authorList>
            <person name="Amande T.J."/>
            <person name="Mcgenity T.J."/>
        </authorList>
    </citation>
    <scope>NUCLEOTIDE SEQUENCE [LARGE SCALE GENOMIC DNA]</scope>
    <source>
        <strain evidence="2 3">B</strain>
    </source>
</reference>
<sequence length="210" mass="22348">MLGNLYDEALTGERCWIRHDDGSIQGLPVHSWLPGGKRLDKAFDAAVLDMCDGPTIDLGCGPGRFVAHLTKLGIPALGVDQSQTAVELARRSGAPALRRDVFDRLPGTGRWGTVLLADGNVGLGGDPSRVLRRAGELMRTGGRCVAEFDPNISGVQSRWVRLESATTVGPWFPWASVGIDCAKRLAEEVGLAVKEVLPIGQRVLASLAAA</sequence>
<accession>A0A544W6Q1</accession>
<dbReference type="GO" id="GO:0008757">
    <property type="term" value="F:S-adenosylmethionine-dependent methyltransferase activity"/>
    <property type="evidence" value="ECO:0007669"/>
    <property type="project" value="InterPro"/>
</dbReference>
<protein>
    <submittedName>
        <fullName evidence="2">Methyltransferase domain-containing protein</fullName>
    </submittedName>
</protein>
<dbReference type="InterPro" id="IPR029063">
    <property type="entry name" value="SAM-dependent_MTases_sf"/>
</dbReference>
<gene>
    <name evidence="2" type="ORF">D8S82_04765</name>
</gene>
<organism evidence="2 3">
    <name type="scientific">Mycolicibacterium hodleri</name>
    <dbReference type="NCBI Taxonomy" id="49897"/>
    <lineage>
        <taxon>Bacteria</taxon>
        <taxon>Bacillati</taxon>
        <taxon>Actinomycetota</taxon>
        <taxon>Actinomycetes</taxon>
        <taxon>Mycobacteriales</taxon>
        <taxon>Mycobacteriaceae</taxon>
        <taxon>Mycolicibacterium</taxon>
    </lineage>
</organism>
<comment type="caution">
    <text evidence="2">The sequence shown here is derived from an EMBL/GenBank/DDBJ whole genome shotgun (WGS) entry which is preliminary data.</text>
</comment>
<keyword evidence="2" id="KW-0808">Transferase</keyword>
<dbReference type="GO" id="GO:0032259">
    <property type="term" value="P:methylation"/>
    <property type="evidence" value="ECO:0007669"/>
    <property type="project" value="UniProtKB-KW"/>
</dbReference>
<proteinExistence type="predicted"/>
<evidence type="ECO:0000259" key="1">
    <source>
        <dbReference type="Pfam" id="PF08241"/>
    </source>
</evidence>
<dbReference type="InterPro" id="IPR013216">
    <property type="entry name" value="Methyltransf_11"/>
</dbReference>
<name>A0A544W6Q1_9MYCO</name>
<dbReference type="AlphaFoldDB" id="A0A544W6Q1"/>
<dbReference type="Proteomes" id="UP000315759">
    <property type="component" value="Unassembled WGS sequence"/>
</dbReference>
<dbReference type="CDD" id="cd02440">
    <property type="entry name" value="AdoMet_MTases"/>
    <property type="match status" value="1"/>
</dbReference>
<keyword evidence="2" id="KW-0489">Methyltransferase</keyword>